<protein>
    <submittedName>
        <fullName evidence="1">Uncharacterized protein</fullName>
    </submittedName>
</protein>
<dbReference type="EMBL" id="AWUE01016575">
    <property type="protein sequence ID" value="OMO90274.1"/>
    <property type="molecule type" value="Genomic_DNA"/>
</dbReference>
<dbReference type="AlphaFoldDB" id="A0A1R3J639"/>
<proteinExistence type="predicted"/>
<accession>A0A1R3J639</accession>
<sequence>MERMSCVGVIKLGSKLQLRTLRPVAVLAVISS</sequence>
<reference evidence="2" key="1">
    <citation type="submission" date="2013-09" db="EMBL/GenBank/DDBJ databases">
        <title>Corchorus olitorius genome sequencing.</title>
        <authorList>
            <person name="Alam M."/>
            <person name="Haque M.S."/>
            <person name="Islam M.S."/>
            <person name="Emdad E.M."/>
            <person name="Islam M.M."/>
            <person name="Ahmed B."/>
            <person name="Halim A."/>
            <person name="Hossen Q.M.M."/>
            <person name="Hossain M.Z."/>
            <person name="Ahmed R."/>
            <person name="Khan M.M."/>
            <person name="Islam R."/>
            <person name="Rashid M.M."/>
            <person name="Khan S.A."/>
            <person name="Rahman M.S."/>
            <person name="Alam M."/>
            <person name="Yahiya A.S."/>
            <person name="Khan M.S."/>
            <person name="Azam M.S."/>
            <person name="Haque T."/>
            <person name="Lashkar M.Z.H."/>
            <person name="Akhand A.I."/>
            <person name="Morshed G."/>
            <person name="Roy S."/>
            <person name="Uddin K.S."/>
            <person name="Rabeya T."/>
            <person name="Hossain A.S."/>
            <person name="Chowdhury A."/>
            <person name="Snigdha A.R."/>
            <person name="Mortoza M.S."/>
            <person name="Matin S.A."/>
            <person name="Hoque S.M.E."/>
            <person name="Islam M.K."/>
            <person name="Roy D.K."/>
            <person name="Haider R."/>
            <person name="Moosa M.M."/>
            <person name="Elias S.M."/>
            <person name="Hasan A.M."/>
            <person name="Jahan S."/>
            <person name="Shafiuddin M."/>
            <person name="Mahmood N."/>
            <person name="Shommy N.S."/>
        </authorList>
    </citation>
    <scope>NUCLEOTIDE SEQUENCE [LARGE SCALE GENOMIC DNA]</scope>
    <source>
        <strain evidence="2">cv. O-4</strain>
    </source>
</reference>
<gene>
    <name evidence="1" type="ORF">COLO4_19270</name>
</gene>
<evidence type="ECO:0000313" key="1">
    <source>
        <dbReference type="EMBL" id="OMO90274.1"/>
    </source>
</evidence>
<evidence type="ECO:0000313" key="2">
    <source>
        <dbReference type="Proteomes" id="UP000187203"/>
    </source>
</evidence>
<keyword evidence="2" id="KW-1185">Reference proteome</keyword>
<dbReference type="Proteomes" id="UP000187203">
    <property type="component" value="Unassembled WGS sequence"/>
</dbReference>
<organism evidence="1 2">
    <name type="scientific">Corchorus olitorius</name>
    <dbReference type="NCBI Taxonomy" id="93759"/>
    <lineage>
        <taxon>Eukaryota</taxon>
        <taxon>Viridiplantae</taxon>
        <taxon>Streptophyta</taxon>
        <taxon>Embryophyta</taxon>
        <taxon>Tracheophyta</taxon>
        <taxon>Spermatophyta</taxon>
        <taxon>Magnoliopsida</taxon>
        <taxon>eudicotyledons</taxon>
        <taxon>Gunneridae</taxon>
        <taxon>Pentapetalae</taxon>
        <taxon>rosids</taxon>
        <taxon>malvids</taxon>
        <taxon>Malvales</taxon>
        <taxon>Malvaceae</taxon>
        <taxon>Grewioideae</taxon>
        <taxon>Apeibeae</taxon>
        <taxon>Corchorus</taxon>
    </lineage>
</organism>
<name>A0A1R3J639_9ROSI</name>
<comment type="caution">
    <text evidence="1">The sequence shown here is derived from an EMBL/GenBank/DDBJ whole genome shotgun (WGS) entry which is preliminary data.</text>
</comment>